<dbReference type="AlphaFoldDB" id="A0A839YYI4"/>
<dbReference type="GO" id="GO:0006629">
    <property type="term" value="P:lipid metabolic process"/>
    <property type="evidence" value="ECO:0007669"/>
    <property type="project" value="InterPro"/>
</dbReference>
<evidence type="ECO:0000259" key="2">
    <source>
        <dbReference type="Pfam" id="PF00487"/>
    </source>
</evidence>
<evidence type="ECO:0000313" key="3">
    <source>
        <dbReference type="EMBL" id="MBB3769584.1"/>
    </source>
</evidence>
<feature type="transmembrane region" description="Helical" evidence="1">
    <location>
        <begin position="47"/>
        <end position="69"/>
    </location>
</feature>
<name>A0A839YYI4_9HYPH</name>
<accession>A0A839YYI4</accession>
<comment type="caution">
    <text evidence="3">The sequence shown here is derived from an EMBL/GenBank/DDBJ whole genome shotgun (WGS) entry which is preliminary data.</text>
</comment>
<feature type="domain" description="Fatty acid desaturase" evidence="2">
    <location>
        <begin position="48"/>
        <end position="281"/>
    </location>
</feature>
<protein>
    <submittedName>
        <fullName evidence="3">Fatty acid desaturase</fullName>
    </submittedName>
</protein>
<dbReference type="RefSeq" id="WP_183187796.1">
    <property type="nucleotide sequence ID" value="NZ_JACICD010000001.1"/>
</dbReference>
<organism evidence="3 4">
    <name type="scientific">Ancylobacter tetraedralis</name>
    <dbReference type="NCBI Taxonomy" id="217068"/>
    <lineage>
        <taxon>Bacteria</taxon>
        <taxon>Pseudomonadati</taxon>
        <taxon>Pseudomonadota</taxon>
        <taxon>Alphaproteobacteria</taxon>
        <taxon>Hyphomicrobiales</taxon>
        <taxon>Xanthobacteraceae</taxon>
        <taxon>Ancylobacter</taxon>
    </lineage>
</organism>
<evidence type="ECO:0000256" key="1">
    <source>
        <dbReference type="SAM" id="Phobius"/>
    </source>
</evidence>
<proteinExistence type="predicted"/>
<keyword evidence="4" id="KW-1185">Reference proteome</keyword>
<dbReference type="Proteomes" id="UP000533469">
    <property type="component" value="Unassembled WGS sequence"/>
</dbReference>
<dbReference type="Pfam" id="PF00487">
    <property type="entry name" value="FA_desaturase"/>
    <property type="match status" value="1"/>
</dbReference>
<evidence type="ECO:0000313" key="4">
    <source>
        <dbReference type="Proteomes" id="UP000533469"/>
    </source>
</evidence>
<reference evidence="3 4" key="1">
    <citation type="submission" date="2020-08" db="EMBL/GenBank/DDBJ databases">
        <title>Genomic Encyclopedia of Type Strains, Phase IV (KMG-IV): sequencing the most valuable type-strain genomes for metagenomic binning, comparative biology and taxonomic classification.</title>
        <authorList>
            <person name="Goeker M."/>
        </authorList>
    </citation>
    <scope>NUCLEOTIDE SEQUENCE [LARGE SCALE GENOMIC DNA]</scope>
    <source>
        <strain evidence="3 4">DSM 5895</strain>
    </source>
</reference>
<dbReference type="InterPro" id="IPR005804">
    <property type="entry name" value="FA_desaturase_dom"/>
</dbReference>
<keyword evidence="1" id="KW-0812">Transmembrane</keyword>
<keyword evidence="1" id="KW-0472">Membrane</keyword>
<gene>
    <name evidence="3" type="ORF">FHS55_000170</name>
</gene>
<keyword evidence="1" id="KW-1133">Transmembrane helix</keyword>
<sequence>MEITASPFAKHPDSTRRASIEWPTLTLAAGIYGGWGLVTFFHAELPFYVLVPLGAWLLAWQGSLQHEIIHGHPTRWRRFNRFLGAIPLSLWLPYERYRVLHLCHHRDEVLTDPLDDPESYYWTEEHWQELGLVGRWLVKAQTRLLGRLVIGPFWSVSRYLLSEAKAMLAGDRHLARIWARHLAGCAVILAWLVFVCDFNPLAYAALILYPGTSLLMVRSFAEHKAEHAVFKRTAIVEGSPVMGLLFLYNNLHAVHHAHPTLPWYKLPAVYRANRAAFLERNGGLLYKGYGEVFRRFLLRAHDQPEHPLGRVPLDS</sequence>
<dbReference type="EMBL" id="JACICD010000001">
    <property type="protein sequence ID" value="MBB3769584.1"/>
    <property type="molecule type" value="Genomic_DNA"/>
</dbReference>